<accession>A0A1I1KKF9</accession>
<evidence type="ECO:0000256" key="1">
    <source>
        <dbReference type="ARBA" id="ARBA00001561"/>
    </source>
</evidence>
<dbReference type="CDD" id="cd02696">
    <property type="entry name" value="MurNAc-LAA"/>
    <property type="match status" value="1"/>
</dbReference>
<dbReference type="Gene3D" id="2.60.40.3500">
    <property type="match status" value="1"/>
</dbReference>
<dbReference type="Gene3D" id="2.60.40.10">
    <property type="entry name" value="Immunoglobulins"/>
    <property type="match status" value="1"/>
</dbReference>
<keyword evidence="6" id="KW-1185">Reference proteome</keyword>
<dbReference type="STRING" id="623281.SAMN05421747_115109"/>
<evidence type="ECO:0000259" key="4">
    <source>
        <dbReference type="SMART" id="SM00646"/>
    </source>
</evidence>
<dbReference type="GO" id="GO:0009253">
    <property type="term" value="P:peptidoglycan catabolic process"/>
    <property type="evidence" value="ECO:0007669"/>
    <property type="project" value="InterPro"/>
</dbReference>
<dbReference type="GO" id="GO:0030288">
    <property type="term" value="C:outer membrane-bounded periplasmic space"/>
    <property type="evidence" value="ECO:0007669"/>
    <property type="project" value="TreeGrafter"/>
</dbReference>
<keyword evidence="3" id="KW-0378">Hydrolase</keyword>
<evidence type="ECO:0000256" key="3">
    <source>
        <dbReference type="ARBA" id="ARBA00022801"/>
    </source>
</evidence>
<dbReference type="GO" id="GO:0008745">
    <property type="term" value="F:N-acetylmuramoyl-L-alanine amidase activity"/>
    <property type="evidence" value="ECO:0007669"/>
    <property type="project" value="UniProtKB-EC"/>
</dbReference>
<comment type="catalytic activity">
    <reaction evidence="1">
        <text>Hydrolyzes the link between N-acetylmuramoyl residues and L-amino acid residues in certain cell-wall glycopeptides.</text>
        <dbReference type="EC" id="3.5.1.28"/>
    </reaction>
</comment>
<dbReference type="AlphaFoldDB" id="A0A1I1KKF9"/>
<dbReference type="PANTHER" id="PTHR30404">
    <property type="entry name" value="N-ACETYLMURAMOYL-L-ALANINE AMIDASE"/>
    <property type="match status" value="1"/>
</dbReference>
<dbReference type="Pfam" id="PF01520">
    <property type="entry name" value="Amidase_3"/>
    <property type="match status" value="1"/>
</dbReference>
<sequence length="584" mass="64605">MRRIYLFLGVAIGVMCCNPFHSHGQKGRLQVVSPMADSSTVDRAVVYLRGKADPQGMLFLNGTPLPVHSTGVFAAPLDLREGANEWEVWHVMGTDTLRKRIVVVYEKPLPPKPTEGFAIEYIRIAPGGDLWLQPGDLLQVEMKATPGMAATFYQGIPLFEADTAVAKVGGIYRGEYRIQPSDSLTGQTISFYLLDSVSKKTVMMESRERITVLNQPYVLTGLTTSNGVPLYYGLGTDRLGGAKMGTLDSLVRLEITGKMHDMYRVRLSTADQAYVPADRLAVQRGVHFRPHSLTGSWTVYSDSTADFVSIGLDERLPYVATVQQHPTRIVVDIYGAVSNSNWMTQKEGLLAIRNVWYEQRSKDVFRAVIELNEPQLWGYDIRYRGRNLVIRVKPQPAVLSLRQLTVAVDAGHGGSNRGAVGMTGVLEKDLNLSMARKLKDALEKAGANVIMTREGDEAVNNGERLRRLQEQDPDLLISIHCNASANPMVQGVSTYYRHQAYRPLSQYILTEMRKLDLADFGNVGGFNFTLNSPTSFPSVLVEVAFLSNPADEERLLDNGFHEAVAGKIVAGLRGFLNGVQGRAR</sequence>
<gene>
    <name evidence="5" type="ORF">SAMN05421747_115109</name>
</gene>
<protein>
    <recommendedName>
        <fullName evidence="2">N-acetylmuramoyl-L-alanine amidase</fullName>
        <ecNumber evidence="2">3.5.1.28</ecNumber>
    </recommendedName>
</protein>
<proteinExistence type="predicted"/>
<dbReference type="InterPro" id="IPR013783">
    <property type="entry name" value="Ig-like_fold"/>
</dbReference>
<reference evidence="5 6" key="1">
    <citation type="submission" date="2016-10" db="EMBL/GenBank/DDBJ databases">
        <authorList>
            <person name="de Groot N.N."/>
        </authorList>
    </citation>
    <scope>NUCLEOTIDE SEQUENCE [LARGE SCALE GENOMIC DNA]</scope>
    <source>
        <strain evidence="5 6">DSM 22900</strain>
    </source>
</reference>
<dbReference type="EC" id="3.5.1.28" evidence="2"/>
<dbReference type="Proteomes" id="UP000199577">
    <property type="component" value="Unassembled WGS sequence"/>
</dbReference>
<dbReference type="SMART" id="SM00646">
    <property type="entry name" value="Ami_3"/>
    <property type="match status" value="1"/>
</dbReference>
<organism evidence="5 6">
    <name type="scientific">Parapedobacter composti</name>
    <dbReference type="NCBI Taxonomy" id="623281"/>
    <lineage>
        <taxon>Bacteria</taxon>
        <taxon>Pseudomonadati</taxon>
        <taxon>Bacteroidota</taxon>
        <taxon>Sphingobacteriia</taxon>
        <taxon>Sphingobacteriales</taxon>
        <taxon>Sphingobacteriaceae</taxon>
        <taxon>Parapedobacter</taxon>
    </lineage>
</organism>
<feature type="domain" description="MurNAc-LAA" evidence="4">
    <location>
        <begin position="465"/>
        <end position="573"/>
    </location>
</feature>
<evidence type="ECO:0000313" key="5">
    <source>
        <dbReference type="EMBL" id="SFC59158.1"/>
    </source>
</evidence>
<evidence type="ECO:0000313" key="6">
    <source>
        <dbReference type="Proteomes" id="UP000199577"/>
    </source>
</evidence>
<dbReference type="Gene3D" id="3.40.630.40">
    <property type="entry name" value="Zn-dependent exopeptidases"/>
    <property type="match status" value="1"/>
</dbReference>
<name>A0A1I1KKF9_9SPHI</name>
<dbReference type="InterPro" id="IPR002508">
    <property type="entry name" value="MurNAc-LAA_cat"/>
</dbReference>
<evidence type="ECO:0000256" key="2">
    <source>
        <dbReference type="ARBA" id="ARBA00011901"/>
    </source>
</evidence>
<dbReference type="PANTHER" id="PTHR30404:SF0">
    <property type="entry name" value="N-ACETYLMURAMOYL-L-ALANINE AMIDASE AMIC"/>
    <property type="match status" value="1"/>
</dbReference>
<dbReference type="InterPro" id="IPR050695">
    <property type="entry name" value="N-acetylmuramoyl_amidase_3"/>
</dbReference>
<dbReference type="EMBL" id="FOLL01000015">
    <property type="protein sequence ID" value="SFC59158.1"/>
    <property type="molecule type" value="Genomic_DNA"/>
</dbReference>
<dbReference type="SUPFAM" id="SSF53187">
    <property type="entry name" value="Zn-dependent exopeptidases"/>
    <property type="match status" value="1"/>
</dbReference>